<dbReference type="InterPro" id="IPR003646">
    <property type="entry name" value="SH3-like_bac-type"/>
</dbReference>
<comment type="caution">
    <text evidence="4">The sequence shown here is derived from an EMBL/GenBank/DDBJ whole genome shotgun (WGS) entry which is preliminary data.</text>
</comment>
<dbReference type="PROSITE" id="PS51781">
    <property type="entry name" value="SH3B"/>
    <property type="match status" value="1"/>
</dbReference>
<dbReference type="SMART" id="SM00287">
    <property type="entry name" value="SH3b"/>
    <property type="match status" value="1"/>
</dbReference>
<dbReference type="Proteomes" id="UP000474024">
    <property type="component" value="Unassembled WGS sequence"/>
</dbReference>
<feature type="region of interest" description="Disordered" evidence="1">
    <location>
        <begin position="251"/>
        <end position="343"/>
    </location>
</feature>
<name>A0A6L5YN95_9FIRM</name>
<organism evidence="4 5">
    <name type="scientific">Roseburia porci</name>
    <dbReference type="NCBI Taxonomy" id="2605790"/>
    <lineage>
        <taxon>Bacteria</taxon>
        <taxon>Bacillati</taxon>
        <taxon>Bacillota</taxon>
        <taxon>Clostridia</taxon>
        <taxon>Lachnospirales</taxon>
        <taxon>Lachnospiraceae</taxon>
        <taxon>Roseburia</taxon>
    </lineage>
</organism>
<protein>
    <submittedName>
        <fullName evidence="4">SH3 domain-containing protein</fullName>
    </submittedName>
</protein>
<evidence type="ECO:0000313" key="4">
    <source>
        <dbReference type="EMBL" id="MST73617.1"/>
    </source>
</evidence>
<dbReference type="Pfam" id="PF08239">
    <property type="entry name" value="SH3_3"/>
    <property type="match status" value="1"/>
</dbReference>
<feature type="domain" description="SH3b" evidence="3">
    <location>
        <begin position="300"/>
        <end position="362"/>
    </location>
</feature>
<evidence type="ECO:0000256" key="2">
    <source>
        <dbReference type="SAM" id="Phobius"/>
    </source>
</evidence>
<accession>A0A6L5YN95</accession>
<dbReference type="AlphaFoldDB" id="A0A6L5YN95"/>
<feature type="compositionally biased region" description="Low complexity" evidence="1">
    <location>
        <begin position="260"/>
        <end position="310"/>
    </location>
</feature>
<sequence>MQSLTDKIKKLLGEDNYDKFVAFWEKNKRYVAAVVLLVIVVVILAKFVNTSGNKKAGDTEATEANVASTFELDSEFEEDSNEELSTLISNYLTAYAADDLDTLTKLAVPMSDNEKSYIGVFSQYIEAYQNVKCYSKAGLSKGSYLVSVSYDLKFYGVDTVAPGLEFYYVETNDDGELYINNLYSSYNLGRGENELDTNVYSVILKYEQQDDVVVLQKQVEDAYNAAVAGDANLATMLTSTIPTAMSQWVSTLDTEDTQDTESGTEQTTEQTTEQGTEQQPEQNSESAEQQPEQQQETPQATAVQVTATDVSVRETPSVDGGFVAKANQGETYTKLGTDGDWTQIDYNGTPAYIKTEFVQDVTN</sequence>
<keyword evidence="5" id="KW-1185">Reference proteome</keyword>
<dbReference type="EMBL" id="VUNI01000001">
    <property type="protein sequence ID" value="MST73617.1"/>
    <property type="molecule type" value="Genomic_DNA"/>
</dbReference>
<feature type="transmembrane region" description="Helical" evidence="2">
    <location>
        <begin position="30"/>
        <end position="48"/>
    </location>
</feature>
<proteinExistence type="predicted"/>
<dbReference type="RefSeq" id="WP_154427943.1">
    <property type="nucleotide sequence ID" value="NZ_VUNI01000001.1"/>
</dbReference>
<keyword evidence="2" id="KW-0472">Membrane</keyword>
<dbReference type="Gene3D" id="2.30.30.40">
    <property type="entry name" value="SH3 Domains"/>
    <property type="match status" value="1"/>
</dbReference>
<evidence type="ECO:0000256" key="1">
    <source>
        <dbReference type="SAM" id="MobiDB-lite"/>
    </source>
</evidence>
<keyword evidence="2" id="KW-0812">Transmembrane</keyword>
<gene>
    <name evidence="4" type="ORF">FYJ75_01025</name>
</gene>
<evidence type="ECO:0000259" key="3">
    <source>
        <dbReference type="PROSITE" id="PS51781"/>
    </source>
</evidence>
<evidence type="ECO:0000313" key="5">
    <source>
        <dbReference type="Proteomes" id="UP000474024"/>
    </source>
</evidence>
<reference evidence="4 5" key="1">
    <citation type="submission" date="2019-08" db="EMBL/GenBank/DDBJ databases">
        <title>In-depth cultivation of the pig gut microbiome towards novel bacterial diversity and tailored functional studies.</title>
        <authorList>
            <person name="Wylensek D."/>
            <person name="Hitch T.C.A."/>
            <person name="Clavel T."/>
        </authorList>
    </citation>
    <scope>NUCLEOTIDE SEQUENCE [LARGE SCALE GENOMIC DNA]</scope>
    <source>
        <strain evidence="4 5">MUC/MUC-530-WT-4D</strain>
    </source>
</reference>
<keyword evidence="2" id="KW-1133">Transmembrane helix</keyword>